<gene>
    <name evidence="2" type="ORF">CSOJ01_08454</name>
</gene>
<protein>
    <submittedName>
        <fullName evidence="2">Uncharacterized protein</fullName>
    </submittedName>
</protein>
<comment type="caution">
    <text evidence="2">The sequence shown here is derived from an EMBL/GenBank/DDBJ whole genome shotgun (WGS) entry which is preliminary data.</text>
</comment>
<accession>A0A8H6MSZ5</accession>
<evidence type="ECO:0000313" key="2">
    <source>
        <dbReference type="EMBL" id="KAF6807031.1"/>
    </source>
</evidence>
<feature type="compositionally biased region" description="Polar residues" evidence="1">
    <location>
        <begin position="285"/>
        <end position="298"/>
    </location>
</feature>
<keyword evidence="3" id="KW-1185">Reference proteome</keyword>
<evidence type="ECO:0000313" key="3">
    <source>
        <dbReference type="Proteomes" id="UP000652219"/>
    </source>
</evidence>
<name>A0A8H6MSZ5_9PEZI</name>
<dbReference type="EMBL" id="WIGN01000146">
    <property type="protein sequence ID" value="KAF6807031.1"/>
    <property type="molecule type" value="Genomic_DNA"/>
</dbReference>
<sequence>MRPWVGIAINNHRPGGAALRRAFILLEELIKDEAIDTYRALFFDIPYGVPEAALDMYFGHLSRLLSIKRSGEPIARIATLAERLSGENHGHLFWAIGRMHDIAADLYDGILVKDDLNSLEARFQALTLRGHCGVTLAQGHTEFLARYDAVVNETASSFGPFSSEVLAVEQRQVSVAMELSVEPHVQYDLGERHYGRLVAAHQSEPFEIWSATSLYQFCWVTWILQDIEYVTQTDPGSWRLEQAIHAFPYALQKAGLEEESGDGRSSSGLSITPGTTAGFKPKSRVCQNEPATNYHGTV</sequence>
<reference evidence="2 3" key="1">
    <citation type="journal article" date="2020" name="Phytopathology">
        <title>Genome Sequence Resources of Colletotrichum truncatum, C. plurivorum, C. musicola, and C. sojae: Four Species Pathogenic to Soybean (Glycine max).</title>
        <authorList>
            <person name="Rogerio F."/>
            <person name="Boufleur T.R."/>
            <person name="Ciampi-Guillardi M."/>
            <person name="Sukno S.A."/>
            <person name="Thon M.R."/>
            <person name="Massola Junior N.S."/>
            <person name="Baroncelli R."/>
        </authorList>
    </citation>
    <scope>NUCLEOTIDE SEQUENCE [LARGE SCALE GENOMIC DNA]</scope>
    <source>
        <strain evidence="2 3">LFN0009</strain>
    </source>
</reference>
<feature type="region of interest" description="Disordered" evidence="1">
    <location>
        <begin position="258"/>
        <end position="298"/>
    </location>
</feature>
<evidence type="ECO:0000256" key="1">
    <source>
        <dbReference type="SAM" id="MobiDB-lite"/>
    </source>
</evidence>
<dbReference type="AlphaFoldDB" id="A0A8H6MSZ5"/>
<organism evidence="2 3">
    <name type="scientific">Colletotrichum sojae</name>
    <dbReference type="NCBI Taxonomy" id="2175907"/>
    <lineage>
        <taxon>Eukaryota</taxon>
        <taxon>Fungi</taxon>
        <taxon>Dikarya</taxon>
        <taxon>Ascomycota</taxon>
        <taxon>Pezizomycotina</taxon>
        <taxon>Sordariomycetes</taxon>
        <taxon>Hypocreomycetidae</taxon>
        <taxon>Glomerellales</taxon>
        <taxon>Glomerellaceae</taxon>
        <taxon>Colletotrichum</taxon>
        <taxon>Colletotrichum orchidearum species complex</taxon>
    </lineage>
</organism>
<proteinExistence type="predicted"/>
<dbReference type="Proteomes" id="UP000652219">
    <property type="component" value="Unassembled WGS sequence"/>
</dbReference>